<reference evidence="3" key="1">
    <citation type="submission" date="2022-04" db="EMBL/GenBank/DDBJ databases">
        <title>A functionally conserved STORR gene fusion in Papaver species that diverged 16.8 million years ago.</title>
        <authorList>
            <person name="Catania T."/>
        </authorList>
    </citation>
    <scope>NUCLEOTIDE SEQUENCE</scope>
    <source>
        <strain evidence="3">S-188037</strain>
    </source>
</reference>
<organism evidence="3 4">
    <name type="scientific">Papaver atlanticum</name>
    <dbReference type="NCBI Taxonomy" id="357466"/>
    <lineage>
        <taxon>Eukaryota</taxon>
        <taxon>Viridiplantae</taxon>
        <taxon>Streptophyta</taxon>
        <taxon>Embryophyta</taxon>
        <taxon>Tracheophyta</taxon>
        <taxon>Spermatophyta</taxon>
        <taxon>Magnoliopsida</taxon>
        <taxon>Ranunculales</taxon>
        <taxon>Papaveraceae</taxon>
        <taxon>Papaveroideae</taxon>
        <taxon>Papaver</taxon>
    </lineage>
</organism>
<dbReference type="Gene3D" id="1.10.645.10">
    <property type="entry name" value="Cytochrome-c3 Hydrogenase, chain B"/>
    <property type="match status" value="1"/>
</dbReference>
<keyword evidence="4" id="KW-1185">Reference proteome</keyword>
<dbReference type="GO" id="GO:0048038">
    <property type="term" value="F:quinone binding"/>
    <property type="evidence" value="ECO:0007669"/>
    <property type="project" value="InterPro"/>
</dbReference>
<comment type="similarity">
    <text evidence="1">Belongs to the complex I 49 kDa subunit family.</text>
</comment>
<evidence type="ECO:0000256" key="1">
    <source>
        <dbReference type="ARBA" id="ARBA00005769"/>
    </source>
</evidence>
<dbReference type="InterPro" id="IPR029014">
    <property type="entry name" value="NiFe-Hase_large"/>
</dbReference>
<name>A0AAD4T8Z9_9MAGN</name>
<evidence type="ECO:0000313" key="4">
    <source>
        <dbReference type="Proteomes" id="UP001202328"/>
    </source>
</evidence>
<dbReference type="InterPro" id="IPR001135">
    <property type="entry name" value="NADH_Q_OxRdtase_suD"/>
</dbReference>
<gene>
    <name evidence="3" type="ORF">MKW98_030879</name>
</gene>
<comment type="caution">
    <text evidence="3">The sequence shown here is derived from an EMBL/GenBank/DDBJ whole genome shotgun (WGS) entry which is preliminary data.</text>
</comment>
<dbReference type="GO" id="GO:0016651">
    <property type="term" value="F:oxidoreductase activity, acting on NAD(P)H"/>
    <property type="evidence" value="ECO:0007669"/>
    <property type="project" value="InterPro"/>
</dbReference>
<dbReference type="Pfam" id="PF00346">
    <property type="entry name" value="Complex1_49kDa"/>
    <property type="match status" value="1"/>
</dbReference>
<dbReference type="InterPro" id="IPR022885">
    <property type="entry name" value="NDH1_su_D/H"/>
</dbReference>
<proteinExistence type="inferred from homology"/>
<dbReference type="SUPFAM" id="SSF56762">
    <property type="entry name" value="HydB/Nqo4-like"/>
    <property type="match status" value="1"/>
</dbReference>
<dbReference type="EMBL" id="JAJJMB010003518">
    <property type="protein sequence ID" value="KAI3947293.1"/>
    <property type="molecule type" value="Genomic_DNA"/>
</dbReference>
<sequence length="118" mass="13084">MIVTVSVSKRCVKVFGSLCNPNQMHSGMIKADDRKLCPPSRSQMKLSIESLIHHFEPYTKVFPRIGFFLVSNGSNRCKIRAPGSAHSQGLDFMSKHHMPADVVTIIGTQDIVSGEVDR</sequence>
<protein>
    <recommendedName>
        <fullName evidence="2">NADH-quinone oxidoreductase subunit D domain-containing protein</fullName>
    </recommendedName>
</protein>
<dbReference type="PANTHER" id="PTHR11993:SF10">
    <property type="entry name" value="NADH DEHYDROGENASE [UBIQUINONE] IRON-SULFUR PROTEIN 2, MITOCHONDRIAL"/>
    <property type="match status" value="1"/>
</dbReference>
<dbReference type="Proteomes" id="UP001202328">
    <property type="component" value="Unassembled WGS sequence"/>
</dbReference>
<accession>A0AAD4T8Z9</accession>
<dbReference type="PANTHER" id="PTHR11993">
    <property type="entry name" value="NADH-UBIQUINONE OXIDOREDUCTASE 49 KDA SUBUNIT"/>
    <property type="match status" value="1"/>
</dbReference>
<dbReference type="GO" id="GO:0051287">
    <property type="term" value="F:NAD binding"/>
    <property type="evidence" value="ECO:0007669"/>
    <property type="project" value="InterPro"/>
</dbReference>
<dbReference type="GO" id="GO:0005739">
    <property type="term" value="C:mitochondrion"/>
    <property type="evidence" value="ECO:0007669"/>
    <property type="project" value="GOC"/>
</dbReference>
<evidence type="ECO:0000313" key="3">
    <source>
        <dbReference type="EMBL" id="KAI3947293.1"/>
    </source>
</evidence>
<evidence type="ECO:0000259" key="2">
    <source>
        <dbReference type="Pfam" id="PF00346"/>
    </source>
</evidence>
<dbReference type="GO" id="GO:0006120">
    <property type="term" value="P:mitochondrial electron transport, NADH to ubiquinone"/>
    <property type="evidence" value="ECO:0007669"/>
    <property type="project" value="TreeGrafter"/>
</dbReference>
<feature type="domain" description="NADH-quinone oxidoreductase subunit D" evidence="2">
    <location>
        <begin position="22"/>
        <end position="118"/>
    </location>
</feature>
<dbReference type="AlphaFoldDB" id="A0AAD4T8Z9"/>